<dbReference type="InterPro" id="IPR001452">
    <property type="entry name" value="SH3_domain"/>
</dbReference>
<evidence type="ECO:0000313" key="17">
    <source>
        <dbReference type="EMBL" id="PLB50699.1"/>
    </source>
</evidence>
<accession>A0A2I2GCT5</accession>
<feature type="region of interest" description="Disordered" evidence="15">
    <location>
        <begin position="1"/>
        <end position="63"/>
    </location>
</feature>
<keyword evidence="3 14" id="KW-0728">SH3 domain</keyword>
<dbReference type="GO" id="GO:1990429">
    <property type="term" value="C:peroxisomal importomer complex"/>
    <property type="evidence" value="ECO:0007669"/>
    <property type="project" value="TreeGrafter"/>
</dbReference>
<comment type="subunit">
    <text evidence="13">Interacts (via SH3 domain) with PEX14 (via SH3-binding motif); forming the PEX13-PEX14 docking complex.</text>
</comment>
<dbReference type="AlphaFoldDB" id="A0A2I2GCT5"/>
<dbReference type="GeneID" id="36551836"/>
<feature type="compositionally biased region" description="Polar residues" evidence="15">
    <location>
        <begin position="448"/>
        <end position="457"/>
    </location>
</feature>
<dbReference type="PROSITE" id="PS50002">
    <property type="entry name" value="SH3"/>
    <property type="match status" value="1"/>
</dbReference>
<evidence type="ECO:0000256" key="12">
    <source>
        <dbReference type="ARBA" id="ARBA00034535"/>
    </source>
</evidence>
<evidence type="ECO:0000256" key="14">
    <source>
        <dbReference type="PROSITE-ProRule" id="PRU00192"/>
    </source>
</evidence>
<feature type="domain" description="SH3" evidence="16">
    <location>
        <begin position="330"/>
        <end position="399"/>
    </location>
</feature>
<dbReference type="PANTHER" id="PTHR19332">
    <property type="entry name" value="PEROXISOMAL MEMBRANE PROTEIN PEX13"/>
    <property type="match status" value="1"/>
</dbReference>
<evidence type="ECO:0000256" key="4">
    <source>
        <dbReference type="ARBA" id="ARBA00022448"/>
    </source>
</evidence>
<keyword evidence="10" id="KW-0576">Peroxisome</keyword>
<keyword evidence="6" id="KW-0653">Protein transport</keyword>
<comment type="caution">
    <text evidence="17">The sequence shown here is derived from an EMBL/GenBank/DDBJ whole genome shotgun (WGS) entry which is preliminary data.</text>
</comment>
<feature type="region of interest" description="Disordered" evidence="15">
    <location>
        <begin position="406"/>
        <end position="457"/>
    </location>
</feature>
<dbReference type="EMBL" id="MSFO01000003">
    <property type="protein sequence ID" value="PLB50699.1"/>
    <property type="molecule type" value="Genomic_DNA"/>
</dbReference>
<comment type="similarity">
    <text evidence="2">Belongs to the peroxin-13 family.</text>
</comment>
<evidence type="ECO:0000256" key="1">
    <source>
        <dbReference type="ARBA" id="ARBA00004549"/>
    </source>
</evidence>
<evidence type="ECO:0000259" key="16">
    <source>
        <dbReference type="PROSITE" id="PS50002"/>
    </source>
</evidence>
<dbReference type="InterPro" id="IPR035463">
    <property type="entry name" value="Pex13"/>
</dbReference>
<evidence type="ECO:0000256" key="8">
    <source>
        <dbReference type="ARBA" id="ARBA00023010"/>
    </source>
</evidence>
<dbReference type="STRING" id="1392250.A0A2I2GCT5"/>
<gene>
    <name evidence="17" type="ORF">P170DRAFT_356253</name>
</gene>
<dbReference type="Proteomes" id="UP000234275">
    <property type="component" value="Unassembled WGS sequence"/>
</dbReference>
<name>A0A2I2GCT5_9EURO</name>
<protein>
    <recommendedName>
        <fullName evidence="12">Peroxisomal membrane protein PEX13</fullName>
    </recommendedName>
    <alternativeName>
        <fullName evidence="11">Peroxin-13</fullName>
    </alternativeName>
</protein>
<evidence type="ECO:0000256" key="11">
    <source>
        <dbReference type="ARBA" id="ARBA00029693"/>
    </source>
</evidence>
<dbReference type="VEuPathDB" id="FungiDB:P170DRAFT_356253"/>
<evidence type="ECO:0000256" key="13">
    <source>
        <dbReference type="ARBA" id="ARBA00065871"/>
    </source>
</evidence>
<dbReference type="FunFam" id="2.30.30.40:FF:000128">
    <property type="entry name" value="Peroxisomal membrane protein (Pex13)"/>
    <property type="match status" value="1"/>
</dbReference>
<dbReference type="Gene3D" id="2.30.30.40">
    <property type="entry name" value="SH3 Domains"/>
    <property type="match status" value="1"/>
</dbReference>
<dbReference type="InterPro" id="IPR036028">
    <property type="entry name" value="SH3-like_dom_sf"/>
</dbReference>
<evidence type="ECO:0000256" key="5">
    <source>
        <dbReference type="ARBA" id="ARBA00022692"/>
    </source>
</evidence>
<dbReference type="Pfam" id="PF04088">
    <property type="entry name" value="Peroxin-13_N"/>
    <property type="match status" value="1"/>
</dbReference>
<evidence type="ECO:0000256" key="10">
    <source>
        <dbReference type="ARBA" id="ARBA00023140"/>
    </source>
</evidence>
<dbReference type="SMART" id="SM00326">
    <property type="entry name" value="SH3"/>
    <property type="match status" value="1"/>
</dbReference>
<evidence type="ECO:0000256" key="9">
    <source>
        <dbReference type="ARBA" id="ARBA00023136"/>
    </source>
</evidence>
<keyword evidence="9" id="KW-0472">Membrane</keyword>
<comment type="subcellular location">
    <subcellularLocation>
        <location evidence="1">Peroxisome membrane</location>
        <topology evidence="1">Single-pass membrane protein</topology>
    </subcellularLocation>
</comment>
<dbReference type="RefSeq" id="XP_024706001.1">
    <property type="nucleotide sequence ID" value="XM_024844136.1"/>
</dbReference>
<sequence length="457" mass="48114">MASVSPPKPWERVGAAGGTALPTPTSTAPATAMTTTNTSAAPTAASTTATAPDLPSRPNSLNSVVNRTASNYSPYGASRFGASPYGGYGGYSSYSSPYSRFGTMGSMGSMYGGYGGMGGMYGGMGGMGGMYGGGMPGDPNDPNSLTNSFGQNTQATFQMIESIVGAFGGFAQMLESTYMATHSSFFGTFDVFFVDHNYDPMVSVAEQFGNLRNTLGSALGIFTLIRWFRTLIAKITGRPPPADATALTPSAFAAFLNGRSAPATLPDGTPAPPKPSKKPFFMFLIALFGLPYLMGKLIKTLARSQEEQRRQLMEGPNGEQLQGGAPLDPSKLDFCRVLYDYSPESQESNGVDLAAKKGDIVAVLSKSDPMGNASEWWRCRARDGRVGYLPGPYLETIQRKPQQAITAGSQAASRSNSLQAGASEEIAAVASQDAKPELKGKMGDISPESFQKSAFYS</sequence>
<keyword evidence="4" id="KW-0813">Transport</keyword>
<evidence type="ECO:0000256" key="15">
    <source>
        <dbReference type="SAM" id="MobiDB-lite"/>
    </source>
</evidence>
<keyword evidence="5" id="KW-0812">Transmembrane</keyword>
<dbReference type="InterPro" id="IPR007223">
    <property type="entry name" value="Peroxin-13_N"/>
</dbReference>
<evidence type="ECO:0000256" key="3">
    <source>
        <dbReference type="ARBA" id="ARBA00022443"/>
    </source>
</evidence>
<feature type="compositionally biased region" description="Low complexity" evidence="15">
    <location>
        <begin position="18"/>
        <end position="52"/>
    </location>
</feature>
<evidence type="ECO:0000256" key="7">
    <source>
        <dbReference type="ARBA" id="ARBA00022989"/>
    </source>
</evidence>
<dbReference type="OrthoDB" id="10037838at2759"/>
<keyword evidence="18" id="KW-1185">Reference proteome</keyword>
<dbReference type="SUPFAM" id="SSF50044">
    <property type="entry name" value="SH3-domain"/>
    <property type="match status" value="1"/>
</dbReference>
<proteinExistence type="inferred from homology"/>
<dbReference type="GO" id="GO:0016560">
    <property type="term" value="P:protein import into peroxisome matrix, docking"/>
    <property type="evidence" value="ECO:0007669"/>
    <property type="project" value="InterPro"/>
</dbReference>
<evidence type="ECO:0000256" key="2">
    <source>
        <dbReference type="ARBA" id="ARBA00006033"/>
    </source>
</evidence>
<dbReference type="Pfam" id="PF07653">
    <property type="entry name" value="SH3_2"/>
    <property type="match status" value="1"/>
</dbReference>
<dbReference type="CDD" id="cd11771">
    <property type="entry name" value="SH3_Pex13p_fungal"/>
    <property type="match status" value="1"/>
</dbReference>
<dbReference type="PANTHER" id="PTHR19332:SF1">
    <property type="entry name" value="PEROXISOMAL MEMBRANE PROTEIN PEX13"/>
    <property type="match status" value="1"/>
</dbReference>
<evidence type="ECO:0000256" key="6">
    <source>
        <dbReference type="ARBA" id="ARBA00022927"/>
    </source>
</evidence>
<evidence type="ECO:0000313" key="18">
    <source>
        <dbReference type="Proteomes" id="UP000234275"/>
    </source>
</evidence>
<keyword evidence="8" id="KW-0811">Translocation</keyword>
<keyword evidence="7" id="KW-1133">Transmembrane helix</keyword>
<reference evidence="17 18" key="1">
    <citation type="submission" date="2016-12" db="EMBL/GenBank/DDBJ databases">
        <title>The genomes of Aspergillus section Nigri reveals drivers in fungal speciation.</title>
        <authorList>
            <consortium name="DOE Joint Genome Institute"/>
            <person name="Vesth T.C."/>
            <person name="Nybo J."/>
            <person name="Theobald S."/>
            <person name="Brandl J."/>
            <person name="Frisvad J.C."/>
            <person name="Nielsen K.F."/>
            <person name="Lyhne E.K."/>
            <person name="Kogle M.E."/>
            <person name="Kuo A."/>
            <person name="Riley R."/>
            <person name="Clum A."/>
            <person name="Nolan M."/>
            <person name="Lipzen A."/>
            <person name="Salamov A."/>
            <person name="Henrissat B."/>
            <person name="Wiebenga A."/>
            <person name="De Vries R.P."/>
            <person name="Grigoriev I.V."/>
            <person name="Mortensen U.H."/>
            <person name="Andersen M.R."/>
            <person name="Baker S.E."/>
        </authorList>
    </citation>
    <scope>NUCLEOTIDE SEQUENCE [LARGE SCALE GENOMIC DNA]</scope>
    <source>
        <strain evidence="17 18">IBT 23096</strain>
    </source>
</reference>
<organism evidence="17 18">
    <name type="scientific">Aspergillus steynii IBT 23096</name>
    <dbReference type="NCBI Taxonomy" id="1392250"/>
    <lineage>
        <taxon>Eukaryota</taxon>
        <taxon>Fungi</taxon>
        <taxon>Dikarya</taxon>
        <taxon>Ascomycota</taxon>
        <taxon>Pezizomycotina</taxon>
        <taxon>Eurotiomycetes</taxon>
        <taxon>Eurotiomycetidae</taxon>
        <taxon>Eurotiales</taxon>
        <taxon>Aspergillaceae</taxon>
        <taxon>Aspergillus</taxon>
        <taxon>Aspergillus subgen. Circumdati</taxon>
    </lineage>
</organism>
<feature type="compositionally biased region" description="Polar residues" evidence="15">
    <location>
        <begin position="406"/>
        <end position="420"/>
    </location>
</feature>
<dbReference type="GO" id="GO:0005778">
    <property type="term" value="C:peroxisomal membrane"/>
    <property type="evidence" value="ECO:0007669"/>
    <property type="project" value="UniProtKB-SubCell"/>
</dbReference>